<name>A0AAV4D755_9GAST</name>
<comment type="caution">
    <text evidence="1">The sequence shown here is derived from an EMBL/GenBank/DDBJ whole genome shotgun (WGS) entry which is preliminary data.</text>
</comment>
<reference evidence="1 2" key="1">
    <citation type="journal article" date="2021" name="Elife">
        <title>Chloroplast acquisition without the gene transfer in kleptoplastic sea slugs, Plakobranchus ocellatus.</title>
        <authorList>
            <person name="Maeda T."/>
            <person name="Takahashi S."/>
            <person name="Yoshida T."/>
            <person name="Shimamura S."/>
            <person name="Takaki Y."/>
            <person name="Nagai Y."/>
            <person name="Toyoda A."/>
            <person name="Suzuki Y."/>
            <person name="Arimoto A."/>
            <person name="Ishii H."/>
            <person name="Satoh N."/>
            <person name="Nishiyama T."/>
            <person name="Hasebe M."/>
            <person name="Maruyama T."/>
            <person name="Minagawa J."/>
            <person name="Obokata J."/>
            <person name="Shigenobu S."/>
        </authorList>
    </citation>
    <scope>NUCLEOTIDE SEQUENCE [LARGE SCALE GENOMIC DNA]</scope>
</reference>
<gene>
    <name evidence="1" type="ORF">PoB_006639500</name>
</gene>
<accession>A0AAV4D755</accession>
<evidence type="ECO:0000313" key="2">
    <source>
        <dbReference type="Proteomes" id="UP000735302"/>
    </source>
</evidence>
<evidence type="ECO:0000313" key="1">
    <source>
        <dbReference type="EMBL" id="GFO39890.1"/>
    </source>
</evidence>
<organism evidence="1 2">
    <name type="scientific">Plakobranchus ocellatus</name>
    <dbReference type="NCBI Taxonomy" id="259542"/>
    <lineage>
        <taxon>Eukaryota</taxon>
        <taxon>Metazoa</taxon>
        <taxon>Spiralia</taxon>
        <taxon>Lophotrochozoa</taxon>
        <taxon>Mollusca</taxon>
        <taxon>Gastropoda</taxon>
        <taxon>Heterobranchia</taxon>
        <taxon>Euthyneura</taxon>
        <taxon>Panpulmonata</taxon>
        <taxon>Sacoglossa</taxon>
        <taxon>Placobranchoidea</taxon>
        <taxon>Plakobranchidae</taxon>
        <taxon>Plakobranchus</taxon>
    </lineage>
</organism>
<dbReference type="Proteomes" id="UP000735302">
    <property type="component" value="Unassembled WGS sequence"/>
</dbReference>
<protein>
    <submittedName>
        <fullName evidence="1">Uncharacterized protein</fullName>
    </submittedName>
</protein>
<sequence>MEQSCSSGGSLCVRKGHRLRPSCKAVNDGEQGSYSVRKRGNSYSADMMSQKIKFLGTEDTLCLVNDKTVSRQEFEKLFKMLRMLLG</sequence>
<dbReference type="AlphaFoldDB" id="A0AAV4D755"/>
<proteinExistence type="predicted"/>
<keyword evidence="2" id="KW-1185">Reference proteome</keyword>
<dbReference type="EMBL" id="BLXT01007525">
    <property type="protein sequence ID" value="GFO39890.1"/>
    <property type="molecule type" value="Genomic_DNA"/>
</dbReference>